<keyword evidence="2" id="KW-1133">Transmembrane helix</keyword>
<gene>
    <name evidence="3" type="ORF">A2827_01630</name>
</gene>
<evidence type="ECO:0000256" key="1">
    <source>
        <dbReference type="SAM" id="MobiDB-lite"/>
    </source>
</evidence>
<dbReference type="EMBL" id="MHOD01000013">
    <property type="protein sequence ID" value="OGZ58182.1"/>
    <property type="molecule type" value="Genomic_DNA"/>
</dbReference>
<sequence>MKNNGGFAPIAIVLTIVAIVVVGGVASYFLSSKSSTPEQNSSELDSSGSVPKPEERMSASQLLGLWQKNENGFVGFLEFKENEFCANWSGGTPEQFVCGQYLPYQLDGNKMLVNGSPWAEWKIVSGKLEFKPKSQLDTDVYEKAVR</sequence>
<feature type="region of interest" description="Disordered" evidence="1">
    <location>
        <begin position="32"/>
        <end position="56"/>
    </location>
</feature>
<reference evidence="3 4" key="1">
    <citation type="journal article" date="2016" name="Nat. Commun.">
        <title>Thousands of microbial genomes shed light on interconnected biogeochemical processes in an aquifer system.</title>
        <authorList>
            <person name="Anantharaman K."/>
            <person name="Brown C.T."/>
            <person name="Hug L.A."/>
            <person name="Sharon I."/>
            <person name="Castelle C.J."/>
            <person name="Probst A.J."/>
            <person name="Thomas B.C."/>
            <person name="Singh A."/>
            <person name="Wilkins M.J."/>
            <person name="Karaoz U."/>
            <person name="Brodie E.L."/>
            <person name="Williams K.H."/>
            <person name="Hubbard S.S."/>
            <person name="Banfield J.F."/>
        </authorList>
    </citation>
    <scope>NUCLEOTIDE SEQUENCE [LARGE SCALE GENOMIC DNA]</scope>
</reference>
<accession>A0A1G2H6U5</accession>
<comment type="caution">
    <text evidence="3">The sequence shown here is derived from an EMBL/GenBank/DDBJ whole genome shotgun (WGS) entry which is preliminary data.</text>
</comment>
<feature type="transmembrane region" description="Helical" evidence="2">
    <location>
        <begin position="6"/>
        <end position="30"/>
    </location>
</feature>
<protein>
    <submittedName>
        <fullName evidence="3">Uncharacterized protein</fullName>
    </submittedName>
</protein>
<feature type="compositionally biased region" description="Polar residues" evidence="1">
    <location>
        <begin position="32"/>
        <end position="49"/>
    </location>
</feature>
<keyword evidence="2" id="KW-0472">Membrane</keyword>
<evidence type="ECO:0000313" key="3">
    <source>
        <dbReference type="EMBL" id="OGZ58182.1"/>
    </source>
</evidence>
<dbReference type="STRING" id="1802158.A2827_01630"/>
<dbReference type="Proteomes" id="UP000177932">
    <property type="component" value="Unassembled WGS sequence"/>
</dbReference>
<evidence type="ECO:0000256" key="2">
    <source>
        <dbReference type="SAM" id="Phobius"/>
    </source>
</evidence>
<evidence type="ECO:0000313" key="4">
    <source>
        <dbReference type="Proteomes" id="UP000177932"/>
    </source>
</evidence>
<organism evidence="3 4">
    <name type="scientific">Candidatus Spechtbacteria bacterium RIFCSPHIGHO2_01_FULL_43_30</name>
    <dbReference type="NCBI Taxonomy" id="1802158"/>
    <lineage>
        <taxon>Bacteria</taxon>
        <taxon>Candidatus Spechtiibacteriota</taxon>
    </lineage>
</organism>
<proteinExistence type="predicted"/>
<dbReference type="AlphaFoldDB" id="A0A1G2H6U5"/>
<name>A0A1G2H6U5_9BACT</name>
<keyword evidence="2" id="KW-0812">Transmembrane</keyword>